<name>A0A9X3DU40_9GAMM</name>
<comment type="caution">
    <text evidence="1">The sequence shown here is derived from an EMBL/GenBank/DDBJ whole genome shotgun (WGS) entry which is preliminary data.</text>
</comment>
<dbReference type="AlphaFoldDB" id="A0A9X3DU40"/>
<sequence>MNAFNTQTFQINQILNIKQVTLITGLSRATIYSILDPKSKHHDATFPKQIILSTNRVGWIAQEIHEWIQLKVSQRLTRI</sequence>
<protein>
    <submittedName>
        <fullName evidence="1">AlpA family phage regulatory protein</fullName>
    </submittedName>
</protein>
<accession>A0A9X3DU40</accession>
<evidence type="ECO:0000313" key="2">
    <source>
        <dbReference type="Proteomes" id="UP001146019"/>
    </source>
</evidence>
<dbReference type="InterPro" id="IPR010260">
    <property type="entry name" value="AlpA"/>
</dbReference>
<evidence type="ECO:0000313" key="1">
    <source>
        <dbReference type="EMBL" id="MCX5468123.1"/>
    </source>
</evidence>
<gene>
    <name evidence="1" type="ORF">OSH00_10230</name>
</gene>
<dbReference type="EMBL" id="JAPKMY010000004">
    <property type="protein sequence ID" value="MCX5468123.1"/>
    <property type="molecule type" value="Genomic_DNA"/>
</dbReference>
<dbReference type="InterPro" id="IPR052931">
    <property type="entry name" value="Prophage_regulatory_activator"/>
</dbReference>
<proteinExistence type="predicted"/>
<dbReference type="Gene3D" id="1.10.238.160">
    <property type="match status" value="1"/>
</dbReference>
<organism evidence="1 2">
    <name type="scientific">Acinetobacter nematophilus</name>
    <dbReference type="NCBI Taxonomy" id="2994642"/>
    <lineage>
        <taxon>Bacteria</taxon>
        <taxon>Pseudomonadati</taxon>
        <taxon>Pseudomonadota</taxon>
        <taxon>Gammaproteobacteria</taxon>
        <taxon>Moraxellales</taxon>
        <taxon>Moraxellaceae</taxon>
        <taxon>Acinetobacter</taxon>
    </lineage>
</organism>
<reference evidence="1" key="1">
    <citation type="submission" date="2022-11" db="EMBL/GenBank/DDBJ databases">
        <title>Biodiversity and phylogenetic relationships of bacteria.</title>
        <authorList>
            <person name="Machado R.A.R."/>
            <person name="Bhat A."/>
            <person name="Loulou A."/>
            <person name="Kallel S."/>
        </authorList>
    </citation>
    <scope>NUCLEOTIDE SEQUENCE</scope>
    <source>
        <strain evidence="1">A-IN1</strain>
    </source>
</reference>
<dbReference type="Proteomes" id="UP001146019">
    <property type="component" value="Unassembled WGS sequence"/>
</dbReference>
<dbReference type="PANTHER" id="PTHR36154">
    <property type="entry name" value="DNA-BINDING TRANSCRIPTIONAL ACTIVATOR ALPA"/>
    <property type="match status" value="1"/>
</dbReference>
<dbReference type="PANTHER" id="PTHR36154:SF1">
    <property type="entry name" value="DNA-BINDING TRANSCRIPTIONAL ACTIVATOR ALPA"/>
    <property type="match status" value="1"/>
</dbReference>
<keyword evidence="2" id="KW-1185">Reference proteome</keyword>
<dbReference type="Pfam" id="PF05930">
    <property type="entry name" value="Phage_AlpA"/>
    <property type="match status" value="1"/>
</dbReference>
<dbReference type="RefSeq" id="WP_266130347.1">
    <property type="nucleotide sequence ID" value="NZ_JAPKMY010000004.1"/>
</dbReference>